<protein>
    <submittedName>
        <fullName evidence="1">Uncharacterized protein</fullName>
    </submittedName>
</protein>
<dbReference type="AlphaFoldDB" id="A0A8S2CVA1"/>
<dbReference type="Proteomes" id="UP000682733">
    <property type="component" value="Unassembled WGS sequence"/>
</dbReference>
<name>A0A8S2CVA1_9BILA</name>
<accession>A0A8S2CVA1</accession>
<dbReference type="EMBL" id="CAJOBA010000335">
    <property type="protein sequence ID" value="CAF3523906.1"/>
    <property type="molecule type" value="Genomic_DNA"/>
</dbReference>
<proteinExistence type="predicted"/>
<organism evidence="1 3">
    <name type="scientific">Didymodactylos carnosus</name>
    <dbReference type="NCBI Taxonomy" id="1234261"/>
    <lineage>
        <taxon>Eukaryota</taxon>
        <taxon>Metazoa</taxon>
        <taxon>Spiralia</taxon>
        <taxon>Gnathifera</taxon>
        <taxon>Rotifera</taxon>
        <taxon>Eurotatoria</taxon>
        <taxon>Bdelloidea</taxon>
        <taxon>Philodinida</taxon>
        <taxon>Philodinidae</taxon>
        <taxon>Didymodactylos</taxon>
    </lineage>
</organism>
<sequence length="283" mass="30534">MKDASENFGRTLTRILFVLPTGLFSQHTFDNPALHFAPSGTITNADLNRAIETTCANVYEGRALALALPFQYEVEGIVYHKPPLGAFGHQLRTFCIGYYLDQPLFLALRSACHGIGLELMRVLPESLAYTYEANAEETRAKGVILVDVRPEVTYISGIVKGVQVGLATLPYGSEELIRQIAACSLLPSSVISGALAVCAQTAAGLQTLQRTFDNHYAQCTDYTVSDLKADALSVLNDLARKASHAISINPAMGLFAGKHVHLAGFLAEGHGLAQLSKQAFTNH</sequence>
<dbReference type="EMBL" id="CAJNOK010000335">
    <property type="protein sequence ID" value="CAF0745942.1"/>
    <property type="molecule type" value="Genomic_DNA"/>
</dbReference>
<comment type="caution">
    <text evidence="1">The sequence shown here is derived from an EMBL/GenBank/DDBJ whole genome shotgun (WGS) entry which is preliminary data.</text>
</comment>
<evidence type="ECO:0000313" key="1">
    <source>
        <dbReference type="EMBL" id="CAF0745942.1"/>
    </source>
</evidence>
<gene>
    <name evidence="1" type="ORF">OVA965_LOCUS1720</name>
    <name evidence="2" type="ORF">TMI583_LOCUS1720</name>
</gene>
<evidence type="ECO:0000313" key="3">
    <source>
        <dbReference type="Proteomes" id="UP000677228"/>
    </source>
</evidence>
<reference evidence="1" key="1">
    <citation type="submission" date="2021-02" db="EMBL/GenBank/DDBJ databases">
        <authorList>
            <person name="Nowell W R."/>
        </authorList>
    </citation>
    <scope>NUCLEOTIDE SEQUENCE</scope>
</reference>
<evidence type="ECO:0000313" key="2">
    <source>
        <dbReference type="EMBL" id="CAF3523906.1"/>
    </source>
</evidence>
<dbReference type="Proteomes" id="UP000677228">
    <property type="component" value="Unassembled WGS sequence"/>
</dbReference>